<evidence type="ECO:0000313" key="3">
    <source>
        <dbReference type="Proteomes" id="UP001262582"/>
    </source>
</evidence>
<dbReference type="RefSeq" id="WP_311504611.1">
    <property type="nucleotide sequence ID" value="NZ_JAVRHK010000018.1"/>
</dbReference>
<feature type="signal peptide" evidence="1">
    <location>
        <begin position="1"/>
        <end position="26"/>
    </location>
</feature>
<feature type="chain" id="PRO_5046196283" description="Outer membrane protein beta-barrel domain-containing protein" evidence="1">
    <location>
        <begin position="27"/>
        <end position="229"/>
    </location>
</feature>
<protein>
    <recommendedName>
        <fullName evidence="4">Outer membrane protein beta-barrel domain-containing protein</fullName>
    </recommendedName>
</protein>
<gene>
    <name evidence="2" type="ORF">RM539_16955</name>
</gene>
<dbReference type="EMBL" id="JAVRHK010000018">
    <property type="protein sequence ID" value="MDT0678275.1"/>
    <property type="molecule type" value="Genomic_DNA"/>
</dbReference>
<evidence type="ECO:0000313" key="2">
    <source>
        <dbReference type="EMBL" id="MDT0678275.1"/>
    </source>
</evidence>
<organism evidence="2 3">
    <name type="scientific">Autumnicola musiva</name>
    <dbReference type="NCBI Taxonomy" id="3075589"/>
    <lineage>
        <taxon>Bacteria</taxon>
        <taxon>Pseudomonadati</taxon>
        <taxon>Bacteroidota</taxon>
        <taxon>Flavobacteriia</taxon>
        <taxon>Flavobacteriales</taxon>
        <taxon>Flavobacteriaceae</taxon>
        <taxon>Autumnicola</taxon>
    </lineage>
</organism>
<comment type="caution">
    <text evidence="2">The sequence shown here is derived from an EMBL/GenBank/DDBJ whole genome shotgun (WGS) entry which is preliminary data.</text>
</comment>
<evidence type="ECO:0000256" key="1">
    <source>
        <dbReference type="SAM" id="SignalP"/>
    </source>
</evidence>
<keyword evidence="1" id="KW-0732">Signal</keyword>
<keyword evidence="3" id="KW-1185">Reference proteome</keyword>
<sequence length="229" mass="26307">MKKPKVLNYNYSLLLILCIFSSSLNAQFLENIYLEGEAVTKYSIGKESRRIIQYRENVSVDVPKNSRFDSPVYGINFSLNYRFNNSLSAGVGSGINFVKDQSHPYLAYEYYDKLMVPMILKVNYNMGISENWKILSELNGGIQLNEFAYGNSRQGFYIKEHGGLLAGVKAGIGRKVGKYTAILKFGYEWNQLTHEDSLGWYDNNEFDYSDIIEYETNYHLLNVSLAIRL</sequence>
<reference evidence="2 3" key="1">
    <citation type="submission" date="2023-09" db="EMBL/GenBank/DDBJ databases">
        <authorList>
            <person name="Rey-Velasco X."/>
        </authorList>
    </citation>
    <scope>NUCLEOTIDE SEQUENCE [LARGE SCALE GENOMIC DNA]</scope>
    <source>
        <strain evidence="2 3">F117</strain>
    </source>
</reference>
<accession>A0ABU3DA98</accession>
<name>A0ABU3DA98_9FLAO</name>
<dbReference type="Proteomes" id="UP001262582">
    <property type="component" value="Unassembled WGS sequence"/>
</dbReference>
<evidence type="ECO:0008006" key="4">
    <source>
        <dbReference type="Google" id="ProtNLM"/>
    </source>
</evidence>
<proteinExistence type="predicted"/>